<dbReference type="InterPro" id="IPR050194">
    <property type="entry name" value="Glycosyltransferase_grp1"/>
</dbReference>
<comment type="caution">
    <text evidence="2">The sequence shown here is derived from an EMBL/GenBank/DDBJ whole genome shotgun (WGS) entry which is preliminary data.</text>
</comment>
<dbReference type="InterPro" id="IPR001296">
    <property type="entry name" value="Glyco_trans_1"/>
</dbReference>
<evidence type="ECO:0000313" key="3">
    <source>
        <dbReference type="Proteomes" id="UP000005707"/>
    </source>
</evidence>
<dbReference type="SUPFAM" id="SSF53756">
    <property type="entry name" value="UDP-Glycosyltransferase/glycogen phosphorylase"/>
    <property type="match status" value="1"/>
</dbReference>
<sequence>MKIVHVALCGPVTDYWTYQDNLLPKYHKINNHEVVMITSKYIYNSNGNLILDDRDSYINENEIKTIRIKIKNDKPFHYRFKKYINLYNTLEKESPEIIFIHGVQFLDIYTIIKYLKKHPDVKVFVDNHADFSNSATNFFSRNFLHKILWRFTAKMIEPYTNVFYGVLPARADFLHDVYKIPTKKIKLLVMGADDEKVLEATSESVKKSIRKKFKIEPTDFLIVTGGKIDQAKKQTILLMKAVKELGIENVKLIVFGSIISKLEDEVNNIVDGKKIQYVGWVEPEESYKYFGSADLVVFPGRHSVFWEQVVALGIPLIVKHWEGTDHINLGENCRFLYEDSISEIKNIVEELIIDKDKYNKMKLFAENHAAHNFLYSKIAKKSIELN</sequence>
<dbReference type="Proteomes" id="UP000005707">
    <property type="component" value="Unassembled WGS sequence"/>
</dbReference>
<evidence type="ECO:0000313" key="2">
    <source>
        <dbReference type="EMBL" id="ERJ10938.1"/>
    </source>
</evidence>
<dbReference type="InParanoid" id="U2E6U4"/>
<proteinExistence type="predicted"/>
<dbReference type="RefSeq" id="WP_008825332.1">
    <property type="nucleotide sequence ID" value="NZ_AFNU02000022.1"/>
</dbReference>
<feature type="domain" description="Glycosyl transferase family 1" evidence="1">
    <location>
        <begin position="206"/>
        <end position="365"/>
    </location>
</feature>
<gene>
    <name evidence="2" type="ORF">HLPCO_003061</name>
</gene>
<organism evidence="2 3">
    <name type="scientific">Haloplasma contractile SSD-17B</name>
    <dbReference type="NCBI Taxonomy" id="1033810"/>
    <lineage>
        <taxon>Bacteria</taxon>
        <taxon>Bacillati</taxon>
        <taxon>Mycoplasmatota</taxon>
        <taxon>Mollicutes</taxon>
        <taxon>Haloplasmatales</taxon>
        <taxon>Haloplasmataceae</taxon>
        <taxon>Haloplasma</taxon>
    </lineage>
</organism>
<reference evidence="2 3" key="2">
    <citation type="journal article" date="2013" name="PLoS ONE">
        <title>INDIGO - INtegrated Data Warehouse of MIcrobial GenOmes with Examples from the Red Sea Extremophiles.</title>
        <authorList>
            <person name="Alam I."/>
            <person name="Antunes A."/>
            <person name="Kamau A.A."/>
            <person name="Ba Alawi W."/>
            <person name="Kalkatawi M."/>
            <person name="Stingl U."/>
            <person name="Bajic V.B."/>
        </authorList>
    </citation>
    <scope>NUCLEOTIDE SEQUENCE [LARGE SCALE GENOMIC DNA]</scope>
    <source>
        <strain evidence="2 3">SSD-17B</strain>
    </source>
</reference>
<dbReference type="PANTHER" id="PTHR45947:SF3">
    <property type="entry name" value="SULFOQUINOVOSYL TRANSFERASE SQD2"/>
    <property type="match status" value="1"/>
</dbReference>
<name>U2E6U4_9MOLU</name>
<reference evidence="2 3" key="1">
    <citation type="journal article" date="2011" name="J. Bacteriol.">
        <title>Genome sequence of Haloplasma contractile, an unusual contractile bacterium from a deep-sea anoxic brine lake.</title>
        <authorList>
            <person name="Antunes A."/>
            <person name="Alam I."/>
            <person name="El Dorry H."/>
            <person name="Siam R."/>
            <person name="Robertson A."/>
            <person name="Bajic V.B."/>
            <person name="Stingl U."/>
        </authorList>
    </citation>
    <scope>NUCLEOTIDE SEQUENCE [LARGE SCALE GENOMIC DNA]</scope>
    <source>
        <strain evidence="2 3">SSD-17B</strain>
    </source>
</reference>
<keyword evidence="3" id="KW-1185">Reference proteome</keyword>
<dbReference type="EMBL" id="AFNU02000022">
    <property type="protein sequence ID" value="ERJ10938.1"/>
    <property type="molecule type" value="Genomic_DNA"/>
</dbReference>
<dbReference type="STRING" id="1033810.HLPCO_003061"/>
<evidence type="ECO:0000259" key="1">
    <source>
        <dbReference type="Pfam" id="PF00534"/>
    </source>
</evidence>
<protein>
    <submittedName>
        <fullName evidence="2">Group 1 glycosyl transferase protein</fullName>
    </submittedName>
</protein>
<dbReference type="GO" id="GO:0016757">
    <property type="term" value="F:glycosyltransferase activity"/>
    <property type="evidence" value="ECO:0007669"/>
    <property type="project" value="InterPro"/>
</dbReference>
<dbReference type="eggNOG" id="COG0438">
    <property type="taxonomic scope" value="Bacteria"/>
</dbReference>
<dbReference type="AlphaFoldDB" id="U2E6U4"/>
<dbReference type="PANTHER" id="PTHR45947">
    <property type="entry name" value="SULFOQUINOVOSYL TRANSFERASE SQD2"/>
    <property type="match status" value="1"/>
</dbReference>
<dbReference type="Pfam" id="PF00534">
    <property type="entry name" value="Glycos_transf_1"/>
    <property type="match status" value="1"/>
</dbReference>
<keyword evidence="2" id="KW-0808">Transferase</keyword>
<dbReference type="Gene3D" id="3.40.50.2000">
    <property type="entry name" value="Glycogen Phosphorylase B"/>
    <property type="match status" value="2"/>
</dbReference>
<dbReference type="OrthoDB" id="9816424at2"/>
<accession>U2E6U4</accession>